<accession>M9RJ83</accession>
<dbReference type="RefSeq" id="WP_015495722.1">
    <property type="nucleotide sequence ID" value="NC_020908.1"/>
</dbReference>
<dbReference type="EMBL" id="CP003742">
    <property type="protein sequence ID" value="AGI72654.1"/>
    <property type="molecule type" value="Genomic_DNA"/>
</dbReference>
<dbReference type="eggNOG" id="ENOG5032SHN">
    <property type="taxonomic scope" value="Bacteria"/>
</dbReference>
<evidence type="ECO:0000313" key="2">
    <source>
        <dbReference type="EMBL" id="AGI72654.1"/>
    </source>
</evidence>
<protein>
    <recommendedName>
        <fullName evidence="1">DUF4440 domain-containing protein</fullName>
    </recommendedName>
</protein>
<reference evidence="2 3" key="1">
    <citation type="journal article" date="2013" name="PLoS ONE">
        <title>Poles Apart: Arctic and Antarctic Octadecabacter strains Share High Genome Plasticity and a New Type of Xanthorhodopsin.</title>
        <authorList>
            <person name="Vollmers J."/>
            <person name="Voget S."/>
            <person name="Dietrich S."/>
            <person name="Gollnow K."/>
            <person name="Smits M."/>
            <person name="Meyer K."/>
            <person name="Brinkhoff T."/>
            <person name="Simon M."/>
            <person name="Daniel R."/>
        </authorList>
    </citation>
    <scope>NUCLEOTIDE SEQUENCE [LARGE SCALE GENOMIC DNA]</scope>
    <source>
        <strain evidence="2 3">238</strain>
    </source>
</reference>
<sequence length="109" mass="12487">MSIYDKLTKALSDRDIDAYAEIVHKDAVIVFHKSGKTFSKTEWISMVSSIIDNPKFIYDSSRCVYENDEILVSHDFMSYPDDTKEAVMHVYTLKDGKMIRIETGATPLD</sequence>
<dbReference type="SUPFAM" id="SSF54427">
    <property type="entry name" value="NTF2-like"/>
    <property type="match status" value="1"/>
</dbReference>
<evidence type="ECO:0000259" key="1">
    <source>
        <dbReference type="Pfam" id="PF14534"/>
    </source>
</evidence>
<dbReference type="AlphaFoldDB" id="M9RJ83"/>
<dbReference type="OrthoDB" id="7856070at2"/>
<feature type="domain" description="DUF4440" evidence="1">
    <location>
        <begin position="3"/>
        <end position="74"/>
    </location>
</feature>
<proteinExistence type="predicted"/>
<dbReference type="KEGG" id="oar:OA238_c26080"/>
<keyword evidence="3" id="KW-1185">Reference proteome</keyword>
<dbReference type="Proteomes" id="UP000004688">
    <property type="component" value="Chromosome"/>
</dbReference>
<name>M9RJ83_9RHOB</name>
<organism evidence="2 3">
    <name type="scientific">Octadecabacter arcticus 238</name>
    <dbReference type="NCBI Taxonomy" id="391616"/>
    <lineage>
        <taxon>Bacteria</taxon>
        <taxon>Pseudomonadati</taxon>
        <taxon>Pseudomonadota</taxon>
        <taxon>Alphaproteobacteria</taxon>
        <taxon>Rhodobacterales</taxon>
        <taxon>Roseobacteraceae</taxon>
        <taxon>Octadecabacter</taxon>
    </lineage>
</organism>
<dbReference type="InterPro" id="IPR032710">
    <property type="entry name" value="NTF2-like_dom_sf"/>
</dbReference>
<gene>
    <name evidence="2" type="ORF">OA238_c26080</name>
</gene>
<dbReference type="HOGENOM" id="CLU_174005_0_0_5"/>
<dbReference type="Gene3D" id="3.10.450.50">
    <property type="match status" value="1"/>
</dbReference>
<dbReference type="Pfam" id="PF14534">
    <property type="entry name" value="DUF4440"/>
    <property type="match status" value="1"/>
</dbReference>
<dbReference type="InterPro" id="IPR027843">
    <property type="entry name" value="DUF4440"/>
</dbReference>
<evidence type="ECO:0000313" key="3">
    <source>
        <dbReference type="Proteomes" id="UP000004688"/>
    </source>
</evidence>